<protein>
    <submittedName>
        <fullName evidence="2">3624_t:CDS:1</fullName>
    </submittedName>
</protein>
<dbReference type="EMBL" id="CAJVPZ010010326">
    <property type="protein sequence ID" value="CAG8618799.1"/>
    <property type="molecule type" value="Genomic_DNA"/>
</dbReference>
<feature type="compositionally biased region" description="Low complexity" evidence="1">
    <location>
        <begin position="24"/>
        <end position="35"/>
    </location>
</feature>
<evidence type="ECO:0000313" key="2">
    <source>
        <dbReference type="EMBL" id="CAG8618799.1"/>
    </source>
</evidence>
<proteinExistence type="predicted"/>
<feature type="compositionally biased region" description="Polar residues" evidence="1">
    <location>
        <begin position="107"/>
        <end position="124"/>
    </location>
</feature>
<feature type="region of interest" description="Disordered" evidence="1">
    <location>
        <begin position="1"/>
        <end position="35"/>
    </location>
</feature>
<organism evidence="2 3">
    <name type="scientific">Racocetra fulgida</name>
    <dbReference type="NCBI Taxonomy" id="60492"/>
    <lineage>
        <taxon>Eukaryota</taxon>
        <taxon>Fungi</taxon>
        <taxon>Fungi incertae sedis</taxon>
        <taxon>Mucoromycota</taxon>
        <taxon>Glomeromycotina</taxon>
        <taxon>Glomeromycetes</taxon>
        <taxon>Diversisporales</taxon>
        <taxon>Gigasporaceae</taxon>
        <taxon>Racocetra</taxon>
    </lineage>
</organism>
<dbReference type="Proteomes" id="UP000789396">
    <property type="component" value="Unassembled WGS sequence"/>
</dbReference>
<keyword evidence="3" id="KW-1185">Reference proteome</keyword>
<feature type="region of interest" description="Disordered" evidence="1">
    <location>
        <begin position="107"/>
        <end position="162"/>
    </location>
</feature>
<name>A0A9N9CXJ5_9GLOM</name>
<feature type="compositionally biased region" description="Basic and acidic residues" evidence="1">
    <location>
        <begin position="125"/>
        <end position="138"/>
    </location>
</feature>
<evidence type="ECO:0000313" key="3">
    <source>
        <dbReference type="Proteomes" id="UP000789396"/>
    </source>
</evidence>
<sequence length="162" mass="17991">MSSELELLSQLVDEQPRNDKEVTSEVSAVDVSDSSSIHEVHSQLKLSEQIEEVPKVPDQGKTSEDMETDAFLDEVQKKSISNEIRKRNREKKLSKAGQEQISLQKISDTVVSGISSSEKPTSTKNGHEVIQEISRNIDESDTPSIQENCTLPLTPPEISFTP</sequence>
<gene>
    <name evidence="2" type="ORF">RFULGI_LOCUS7278</name>
</gene>
<feature type="non-terminal residue" evidence="2">
    <location>
        <position position="1"/>
    </location>
</feature>
<reference evidence="2" key="1">
    <citation type="submission" date="2021-06" db="EMBL/GenBank/DDBJ databases">
        <authorList>
            <person name="Kallberg Y."/>
            <person name="Tangrot J."/>
            <person name="Rosling A."/>
        </authorList>
    </citation>
    <scope>NUCLEOTIDE SEQUENCE</scope>
    <source>
        <strain evidence="2">IN212</strain>
    </source>
</reference>
<feature type="compositionally biased region" description="Polar residues" evidence="1">
    <location>
        <begin position="142"/>
        <end position="151"/>
    </location>
</feature>
<feature type="compositionally biased region" description="Basic and acidic residues" evidence="1">
    <location>
        <begin position="14"/>
        <end position="23"/>
    </location>
</feature>
<evidence type="ECO:0000256" key="1">
    <source>
        <dbReference type="SAM" id="MobiDB-lite"/>
    </source>
</evidence>
<accession>A0A9N9CXJ5</accession>
<dbReference type="AlphaFoldDB" id="A0A9N9CXJ5"/>
<dbReference type="OrthoDB" id="2440800at2759"/>
<comment type="caution">
    <text evidence="2">The sequence shown here is derived from an EMBL/GenBank/DDBJ whole genome shotgun (WGS) entry which is preliminary data.</text>
</comment>